<dbReference type="InterPro" id="IPR011010">
    <property type="entry name" value="DNA_brk_join_enz"/>
</dbReference>
<evidence type="ECO:0000256" key="2">
    <source>
        <dbReference type="ARBA" id="ARBA00016082"/>
    </source>
</evidence>
<dbReference type="Gene3D" id="1.10.150.130">
    <property type="match status" value="1"/>
</dbReference>
<protein>
    <recommendedName>
        <fullName evidence="2">Integrase</fullName>
    </recommendedName>
</protein>
<dbReference type="InterPro" id="IPR044068">
    <property type="entry name" value="CB"/>
</dbReference>
<keyword evidence="3" id="KW-0808">Transferase</keyword>
<feature type="domain" description="Core-binding (CB)" evidence="10">
    <location>
        <begin position="57"/>
        <end position="138"/>
    </location>
</feature>
<dbReference type="GO" id="GO:0006310">
    <property type="term" value="P:DNA recombination"/>
    <property type="evidence" value="ECO:0007669"/>
    <property type="project" value="UniProtKB-KW"/>
</dbReference>
<dbReference type="GO" id="GO:0015074">
    <property type="term" value="P:DNA integration"/>
    <property type="evidence" value="ECO:0007669"/>
    <property type="project" value="InterPro"/>
</dbReference>
<sequence>MKLPKPRKRGDAWRIEIMFEGQRYSATRDTARECERWAAEKLLSLKAGQKIGQKSSITFRELFRLYIDRVGSKSPSARQIGEQWRAFDGKFRQLGEMQIHQITPQHLTDWRNRRLTEVSAGTVLKEISLFSSVFSFAKKELFALDENPWFAISKPTQPKPRLRRISTDELASLMAAARYEEGMRPKYTRHFVALMVLFAIETAMREGEILAMRRSDVFGNYVHVPRSKNGHARDVPLSSAARAILDLLPEGDVFFPITLDAFKASWRRIKAKSGVVDLRFHDTRHEAASRMVRDRKLPVHVLAKITGHRKIEVLVNTYYNPSADEIVDMFNG</sequence>
<dbReference type="PROSITE" id="PS51900">
    <property type="entry name" value="CB"/>
    <property type="match status" value="1"/>
</dbReference>
<dbReference type="InterPro" id="IPR013762">
    <property type="entry name" value="Integrase-like_cat_sf"/>
</dbReference>
<dbReference type="GO" id="GO:0016787">
    <property type="term" value="F:hydrolase activity"/>
    <property type="evidence" value="ECO:0007669"/>
    <property type="project" value="UniProtKB-KW"/>
</dbReference>
<dbReference type="GO" id="GO:0044826">
    <property type="term" value="P:viral genome integration into host DNA"/>
    <property type="evidence" value="ECO:0007669"/>
    <property type="project" value="UniProtKB-KW"/>
</dbReference>
<dbReference type="GO" id="GO:0016740">
    <property type="term" value="F:transferase activity"/>
    <property type="evidence" value="ECO:0007669"/>
    <property type="project" value="UniProtKB-KW"/>
</dbReference>
<dbReference type="SUPFAM" id="SSF56349">
    <property type="entry name" value="DNA breaking-rejoining enzymes"/>
    <property type="match status" value="1"/>
</dbReference>
<evidence type="ECO:0000259" key="9">
    <source>
        <dbReference type="PROSITE" id="PS51898"/>
    </source>
</evidence>
<dbReference type="CDD" id="cd00796">
    <property type="entry name" value="INT_Rci_Hp1_C"/>
    <property type="match status" value="1"/>
</dbReference>
<reference evidence="11" key="1">
    <citation type="journal article" date="2021" name="Proc. Natl. Acad. Sci. U.S.A.">
        <title>A Catalog of Tens of Thousands of Viruses from Human Metagenomes Reveals Hidden Associations with Chronic Diseases.</title>
        <authorList>
            <person name="Tisza M.J."/>
            <person name="Buck C.B."/>
        </authorList>
    </citation>
    <scope>NUCLEOTIDE SEQUENCE</scope>
    <source>
        <strain evidence="11">CtMBu2</strain>
    </source>
</reference>
<dbReference type="EMBL" id="BK032748">
    <property type="protein sequence ID" value="DAF58211.1"/>
    <property type="molecule type" value="Genomic_DNA"/>
</dbReference>
<dbReference type="PANTHER" id="PTHR30349">
    <property type="entry name" value="PHAGE INTEGRASE-RELATED"/>
    <property type="match status" value="1"/>
</dbReference>
<dbReference type="GO" id="GO:0075713">
    <property type="term" value="P:establishment of integrated proviral latency"/>
    <property type="evidence" value="ECO:0007669"/>
    <property type="project" value="UniProtKB-KW"/>
</dbReference>
<keyword evidence="7" id="KW-1179">Viral genome integration</keyword>
<dbReference type="InterPro" id="IPR010998">
    <property type="entry name" value="Integrase_recombinase_N"/>
</dbReference>
<evidence type="ECO:0000256" key="6">
    <source>
        <dbReference type="ARBA" id="ARBA00023172"/>
    </source>
</evidence>
<dbReference type="PROSITE" id="PS51898">
    <property type="entry name" value="TYR_RECOMBINASE"/>
    <property type="match status" value="1"/>
</dbReference>
<keyword evidence="5 8" id="KW-0238">DNA-binding</keyword>
<dbReference type="PANTHER" id="PTHR30349:SF94">
    <property type="entry name" value="INTEGRASE_RECOMBINASE HI_1414-RELATED"/>
    <property type="match status" value="1"/>
</dbReference>
<evidence type="ECO:0000256" key="4">
    <source>
        <dbReference type="ARBA" id="ARBA00022801"/>
    </source>
</evidence>
<keyword evidence="4" id="KW-0378">Hydrolase</keyword>
<dbReference type="InterPro" id="IPR002104">
    <property type="entry name" value="Integrase_catalytic"/>
</dbReference>
<evidence type="ECO:0000256" key="3">
    <source>
        <dbReference type="ARBA" id="ARBA00022679"/>
    </source>
</evidence>
<evidence type="ECO:0000259" key="10">
    <source>
        <dbReference type="PROSITE" id="PS51900"/>
    </source>
</evidence>
<dbReference type="GO" id="GO:0003677">
    <property type="term" value="F:DNA binding"/>
    <property type="evidence" value="ECO:0007669"/>
    <property type="project" value="UniProtKB-UniRule"/>
</dbReference>
<keyword evidence="6" id="KW-0233">DNA recombination</keyword>
<evidence type="ECO:0000256" key="1">
    <source>
        <dbReference type="ARBA" id="ARBA00008857"/>
    </source>
</evidence>
<keyword evidence="7" id="KW-1160">Virus entry into host cell</keyword>
<accession>A0A8S5T5D1</accession>
<organism evidence="11">
    <name type="scientific">Siphoviridae sp. ctMBu2</name>
    <dbReference type="NCBI Taxonomy" id="2827853"/>
    <lineage>
        <taxon>Viruses</taxon>
        <taxon>Duplodnaviria</taxon>
        <taxon>Heunggongvirae</taxon>
        <taxon>Uroviricota</taxon>
        <taxon>Caudoviricetes</taxon>
    </lineage>
</organism>
<evidence type="ECO:0000256" key="5">
    <source>
        <dbReference type="ARBA" id="ARBA00023125"/>
    </source>
</evidence>
<name>A0A8S5T5D1_9CAUD</name>
<evidence type="ECO:0000256" key="7">
    <source>
        <dbReference type="ARBA" id="ARBA00023195"/>
    </source>
</evidence>
<feature type="domain" description="Tyr recombinase" evidence="9">
    <location>
        <begin position="160"/>
        <end position="331"/>
    </location>
</feature>
<evidence type="ECO:0000256" key="8">
    <source>
        <dbReference type="PROSITE-ProRule" id="PRU01248"/>
    </source>
</evidence>
<proteinExistence type="inferred from homology"/>
<dbReference type="InterPro" id="IPR050090">
    <property type="entry name" value="Tyrosine_recombinase_XerCD"/>
</dbReference>
<keyword evidence="7" id="KW-0229">DNA integration</keyword>
<evidence type="ECO:0000313" key="11">
    <source>
        <dbReference type="EMBL" id="DAF58211.1"/>
    </source>
</evidence>
<dbReference type="Pfam" id="PF00589">
    <property type="entry name" value="Phage_integrase"/>
    <property type="match status" value="1"/>
</dbReference>
<comment type="similarity">
    <text evidence="1">Belongs to the 'phage' integrase family.</text>
</comment>
<dbReference type="Gene3D" id="1.10.443.10">
    <property type="entry name" value="Intergrase catalytic core"/>
    <property type="match status" value="1"/>
</dbReference>